<dbReference type="SMART" id="SM00646">
    <property type="entry name" value="Ami_3"/>
    <property type="match status" value="1"/>
</dbReference>
<dbReference type="GO" id="GO:0004040">
    <property type="term" value="F:amidase activity"/>
    <property type="evidence" value="ECO:0007669"/>
    <property type="project" value="InterPro"/>
</dbReference>
<keyword evidence="4" id="KW-1185">Reference proteome</keyword>
<dbReference type="OrthoDB" id="7323510at2"/>
<dbReference type="Gene3D" id="3.40.630.40">
    <property type="entry name" value="Zn-dependent exopeptidases"/>
    <property type="match status" value="1"/>
</dbReference>
<dbReference type="Gene3D" id="1.10.530.10">
    <property type="match status" value="1"/>
</dbReference>
<proteinExistence type="predicted"/>
<evidence type="ECO:0000259" key="2">
    <source>
        <dbReference type="SMART" id="SM00646"/>
    </source>
</evidence>
<name>A0A2R8C4N2_9RHOB</name>
<dbReference type="AlphaFoldDB" id="A0A2R8C4N2"/>
<dbReference type="InterPro" id="IPR051056">
    <property type="entry name" value="Glycosyl_Hydrolase_73"/>
</dbReference>
<dbReference type="GO" id="GO:0008745">
    <property type="term" value="F:N-acetylmuramoyl-L-alanine amidase activity"/>
    <property type="evidence" value="ECO:0007669"/>
    <property type="project" value="InterPro"/>
</dbReference>
<dbReference type="GO" id="GO:0009253">
    <property type="term" value="P:peptidoglycan catabolic process"/>
    <property type="evidence" value="ECO:0007669"/>
    <property type="project" value="InterPro"/>
</dbReference>
<dbReference type="PANTHER" id="PTHR33308:SF9">
    <property type="entry name" value="PEPTIDOGLYCAN HYDROLASE FLGJ"/>
    <property type="match status" value="1"/>
</dbReference>
<evidence type="ECO:0000313" key="4">
    <source>
        <dbReference type="Proteomes" id="UP000244898"/>
    </source>
</evidence>
<organism evidence="3 4">
    <name type="scientific">Falsiruegeria mediterranea M17</name>
    <dbReference type="NCBI Taxonomy" id="1200281"/>
    <lineage>
        <taxon>Bacteria</taxon>
        <taxon>Pseudomonadati</taxon>
        <taxon>Pseudomonadota</taxon>
        <taxon>Alphaproteobacteria</taxon>
        <taxon>Rhodobacterales</taxon>
        <taxon>Roseobacteraceae</taxon>
        <taxon>Falsiruegeria</taxon>
    </lineage>
</organism>
<keyword evidence="1" id="KW-0378">Hydrolase</keyword>
<sequence length="345" mass="38433">MPSNWEQLIHTYAQSTIPAPDLKLITLAQWALESNFGTSKLATEHLNFAGLKFRARINRDQHYAEPVDYLAHDGWDTYCKFASHQDLIGGYWAFINNGAMYDGWDAYAEDPAGYIGHLQRGGYAEDPNYLSKIRSVLPRIRQQVDDLGHAALLQAGALQPRAKFRLAVLIGHNSHAKGAHSDHLMVSEWPYNQRVYRHMAELAPEFEIEPKQFFRHPGKPYEDEIKEAYALVDTWGPDAILELHFNSGGGRGTETLYWGGSAKGEVLARAVQRALLTELGLSNRGIKDRRTGRGSSSLGASAHPTILTEPFFGDSANDCAKMVSVGEDTLARAYLIGARDAMEEF</sequence>
<dbReference type="InterPro" id="IPR002508">
    <property type="entry name" value="MurNAc-LAA_cat"/>
</dbReference>
<dbReference type="PANTHER" id="PTHR33308">
    <property type="entry name" value="PEPTIDOGLYCAN HYDROLASE FLGJ"/>
    <property type="match status" value="1"/>
</dbReference>
<gene>
    <name evidence="3" type="ORF">TRM7615_00874</name>
</gene>
<dbReference type="InterPro" id="IPR002901">
    <property type="entry name" value="MGlyc_endo_b_GlcNAc-like_dom"/>
</dbReference>
<dbReference type="Pfam" id="PF01520">
    <property type="entry name" value="Amidase_3"/>
    <property type="match status" value="1"/>
</dbReference>
<accession>A0A2R8C4N2</accession>
<evidence type="ECO:0000256" key="1">
    <source>
        <dbReference type="ARBA" id="ARBA00022801"/>
    </source>
</evidence>
<evidence type="ECO:0000313" key="3">
    <source>
        <dbReference type="EMBL" id="SPJ27390.1"/>
    </source>
</evidence>
<protein>
    <recommendedName>
        <fullName evidence="2">MurNAc-LAA domain-containing protein</fullName>
    </recommendedName>
</protein>
<dbReference type="Proteomes" id="UP000244898">
    <property type="component" value="Unassembled WGS sequence"/>
</dbReference>
<dbReference type="EMBL" id="ONZG01000002">
    <property type="protein sequence ID" value="SPJ27390.1"/>
    <property type="molecule type" value="Genomic_DNA"/>
</dbReference>
<feature type="domain" description="MurNAc-LAA" evidence="2">
    <location>
        <begin position="229"/>
        <end position="339"/>
    </location>
</feature>
<dbReference type="SUPFAM" id="SSF53187">
    <property type="entry name" value="Zn-dependent exopeptidases"/>
    <property type="match status" value="1"/>
</dbReference>
<dbReference type="RefSeq" id="WP_108785684.1">
    <property type="nucleotide sequence ID" value="NZ_ONZG01000002.1"/>
</dbReference>
<dbReference type="CDD" id="cd02696">
    <property type="entry name" value="MurNAc-LAA"/>
    <property type="match status" value="1"/>
</dbReference>
<dbReference type="Pfam" id="PF01832">
    <property type="entry name" value="Glucosaminidase"/>
    <property type="match status" value="1"/>
</dbReference>
<reference evidence="4" key="1">
    <citation type="submission" date="2018-03" db="EMBL/GenBank/DDBJ databases">
        <authorList>
            <person name="Rodrigo-Torres L."/>
            <person name="Arahal R. D."/>
            <person name="Lucena T."/>
        </authorList>
    </citation>
    <scope>NUCLEOTIDE SEQUENCE [LARGE SCALE GENOMIC DNA]</scope>
    <source>
        <strain evidence="4">CECT 7615</strain>
    </source>
</reference>